<dbReference type="EMBL" id="AP035785">
    <property type="protein sequence ID" value="BFO72168.1"/>
    <property type="molecule type" value="Genomic_DNA"/>
</dbReference>
<dbReference type="AlphaFoldDB" id="A0AB33IR08"/>
<reference evidence="3" key="1">
    <citation type="submission" date="2024-07" db="EMBL/GenBank/DDBJ databases">
        <title>Complete genome sequence of Prevotella sp. YM-2024 GTC17253.</title>
        <authorList>
            <person name="Hayashi M."/>
            <person name="Muto Y."/>
            <person name="Tanaka K."/>
            <person name="Niwa H."/>
        </authorList>
    </citation>
    <scope>NUCLEOTIDE SEQUENCE</scope>
    <source>
        <strain evidence="3">GTC17253</strain>
    </source>
</reference>
<dbReference type="InterPro" id="IPR007074">
    <property type="entry name" value="LicD/FKTN/FKRP_NTP_transf"/>
</dbReference>
<evidence type="ECO:0000313" key="3">
    <source>
        <dbReference type="EMBL" id="BFO72168.1"/>
    </source>
</evidence>
<protein>
    <submittedName>
        <fullName evidence="3">LicD family protein</fullName>
    </submittedName>
</protein>
<evidence type="ECO:0000259" key="2">
    <source>
        <dbReference type="Pfam" id="PF04991"/>
    </source>
</evidence>
<dbReference type="InterPro" id="IPR052942">
    <property type="entry name" value="LPS_cholinephosphotransferase"/>
</dbReference>
<evidence type="ECO:0000256" key="1">
    <source>
        <dbReference type="SAM" id="MobiDB-lite"/>
    </source>
</evidence>
<dbReference type="PANTHER" id="PTHR43404">
    <property type="entry name" value="LIPOPOLYSACCHARIDE CHOLINEPHOSPHOTRANSFERASE LICD"/>
    <property type="match status" value="1"/>
</dbReference>
<proteinExistence type="predicted"/>
<dbReference type="Pfam" id="PF04991">
    <property type="entry name" value="LicD"/>
    <property type="match status" value="1"/>
</dbReference>
<organism evidence="3">
    <name type="scientific">Prevotella sp. GTC17253</name>
    <dbReference type="NCBI Taxonomy" id="3236793"/>
    <lineage>
        <taxon>Bacteria</taxon>
        <taxon>Pseudomonadati</taxon>
        <taxon>Bacteroidota</taxon>
        <taxon>Bacteroidia</taxon>
        <taxon>Bacteroidales</taxon>
        <taxon>Prevotellaceae</taxon>
        <taxon>Prevotella</taxon>
    </lineage>
</organism>
<feature type="domain" description="LicD/FKTN/FKRP nucleotidyltransferase" evidence="2">
    <location>
        <begin position="44"/>
        <end position="155"/>
    </location>
</feature>
<dbReference type="GO" id="GO:0009100">
    <property type="term" value="P:glycoprotein metabolic process"/>
    <property type="evidence" value="ECO:0007669"/>
    <property type="project" value="UniProtKB-ARBA"/>
</dbReference>
<feature type="region of interest" description="Disordered" evidence="1">
    <location>
        <begin position="1"/>
        <end position="21"/>
    </location>
</feature>
<gene>
    <name evidence="3" type="ORF">GTC17253_21340</name>
</gene>
<sequence length="277" mass="32218">MTKTYNTGETDETLRRDYNPDGSTLRQAQLRMLDMAIYLQQTAQKIGVACRLDGGNILGALRHGGFIPWDDDIDMVLSYKDYKKLCRYLKAHPHPQYVLQDNDTDPGFYKEWACLRDLKSENHSTASADSKDRRMHEALKYRGLHVDIFPYEGYMIPWLQHLAAKLSVNTNLYLAGAHPRLAQLAYKALHHVVFPTFRLIGRAFGNPNLYMHSYGAWFYEQNPKKYMIPHKPIVFEGHTFEGPANPEELCRIAYGNYMDLPPRDKRNRHQIDITFYD</sequence>
<accession>A0AB33IR08</accession>
<name>A0AB33IR08_9BACT</name>
<dbReference type="PANTHER" id="PTHR43404:SF2">
    <property type="entry name" value="LIPOPOLYSACCHARIDE CHOLINEPHOSPHOTRANSFERASE LICD"/>
    <property type="match status" value="1"/>
</dbReference>